<keyword evidence="2" id="KW-0479">Metal-binding</keyword>
<dbReference type="PIRSF" id="PIRSF005962">
    <property type="entry name" value="Pept_M20D_amidohydro"/>
    <property type="match status" value="1"/>
</dbReference>
<dbReference type="InterPro" id="IPR036264">
    <property type="entry name" value="Bact_exopeptidase_dim_dom"/>
</dbReference>
<accession>A0A2N7VV07</accession>
<dbReference type="FunFam" id="3.30.70.360:FF:000001">
    <property type="entry name" value="N-acetyldiaminopimelate deacetylase"/>
    <property type="match status" value="1"/>
</dbReference>
<feature type="binding site" evidence="2">
    <location>
        <position position="141"/>
    </location>
    <ligand>
        <name>Mn(2+)</name>
        <dbReference type="ChEBI" id="CHEBI:29035"/>
        <label>2</label>
    </ligand>
</feature>
<dbReference type="InterPro" id="IPR011650">
    <property type="entry name" value="Peptidase_M20_dimer"/>
</dbReference>
<comment type="cofactor">
    <cofactor evidence="2">
        <name>Mn(2+)</name>
        <dbReference type="ChEBI" id="CHEBI:29035"/>
    </cofactor>
    <text evidence="2">The Mn(2+) ion enhances activity.</text>
</comment>
<dbReference type="PANTHER" id="PTHR11014:SF63">
    <property type="entry name" value="METALLOPEPTIDASE, PUTATIVE (AFU_ORTHOLOGUE AFUA_6G09600)-RELATED"/>
    <property type="match status" value="1"/>
</dbReference>
<dbReference type="SUPFAM" id="SSF55031">
    <property type="entry name" value="Bacterial exopeptidase dimerisation domain"/>
    <property type="match status" value="1"/>
</dbReference>
<dbReference type="Gene3D" id="3.40.630.10">
    <property type="entry name" value="Zn peptidases"/>
    <property type="match status" value="1"/>
</dbReference>
<evidence type="ECO:0000313" key="5">
    <source>
        <dbReference type="Proteomes" id="UP000235347"/>
    </source>
</evidence>
<evidence type="ECO:0000256" key="1">
    <source>
        <dbReference type="ARBA" id="ARBA00022801"/>
    </source>
</evidence>
<dbReference type="EMBL" id="PNYB01000017">
    <property type="protein sequence ID" value="PMS20981.1"/>
    <property type="molecule type" value="Genomic_DNA"/>
</dbReference>
<evidence type="ECO:0000313" key="4">
    <source>
        <dbReference type="EMBL" id="PMS20981.1"/>
    </source>
</evidence>
<evidence type="ECO:0000259" key="3">
    <source>
        <dbReference type="Pfam" id="PF07687"/>
    </source>
</evidence>
<feature type="binding site" evidence="2">
    <location>
        <position position="365"/>
    </location>
    <ligand>
        <name>Mn(2+)</name>
        <dbReference type="ChEBI" id="CHEBI:29035"/>
        <label>2</label>
    </ligand>
</feature>
<dbReference type="GO" id="GO:0050118">
    <property type="term" value="F:N-acetyldiaminopimelate deacetylase activity"/>
    <property type="evidence" value="ECO:0007669"/>
    <property type="project" value="UniProtKB-ARBA"/>
</dbReference>
<comment type="caution">
    <text evidence="4">The sequence shown here is derived from an EMBL/GenBank/DDBJ whole genome shotgun (WGS) entry which is preliminary data.</text>
</comment>
<dbReference type="InterPro" id="IPR017439">
    <property type="entry name" value="Amidohydrolase"/>
</dbReference>
<reference evidence="4 5" key="1">
    <citation type="submission" date="2018-01" db="EMBL/GenBank/DDBJ databases">
        <title>Whole genome analyses suggest that Burkholderia sensu lato contains two further novel genera in the rhizoxinica-symbiotica group Mycetohabitans gen. nov., and Trinickia gen. nov.: implications for the evolution of diazotrophy and nodulation in the Burkholderiaceae.</title>
        <authorList>
            <person name="Estrada-de los Santos P."/>
            <person name="Palmer M."/>
            <person name="Chavez-Ramirez B."/>
            <person name="Beukes C."/>
            <person name="Steenkamp E.T."/>
            <person name="Hirsch A.M."/>
            <person name="Manyaka P."/>
            <person name="Maluk M."/>
            <person name="Lafos M."/>
            <person name="Crook M."/>
            <person name="Gross E."/>
            <person name="Simon M.F."/>
            <person name="Bueno dos Reis Junior F."/>
            <person name="Poole P.S."/>
            <person name="Venter S.N."/>
            <person name="James E.K."/>
        </authorList>
    </citation>
    <scope>NUCLEOTIDE SEQUENCE [LARGE SCALE GENOMIC DNA]</scope>
    <source>
        <strain evidence="4 5">GP25-8</strain>
    </source>
</reference>
<keyword evidence="1 4" id="KW-0378">Hydrolase</keyword>
<dbReference type="SUPFAM" id="SSF53187">
    <property type="entry name" value="Zn-dependent exopeptidases"/>
    <property type="match status" value="1"/>
</dbReference>
<gene>
    <name evidence="4" type="ORF">C0Z19_18975</name>
</gene>
<protein>
    <submittedName>
        <fullName evidence="4">Amidohydrolase</fullName>
    </submittedName>
</protein>
<dbReference type="Gene3D" id="3.30.70.360">
    <property type="match status" value="1"/>
</dbReference>
<sequence length="396" mass="43165">MSESRYCEVADLAEAKSELDEIRHHLHRHPELSYEEADTSDFVADKLTGWGYDVTRNIGGHGLVASLKAGTSARTVGVRADMDALPIKEETGLDYASIHDGKMHACGHDGHTAVLLGAAQHLAKTRRFDGTVHLIFQPAEETGYDSGAQRMIADGLFERFPCEAIFGLHNHPGVPAGTFGFRAGPMMAAADRVKVRIHGRGGHAARPHLTIDPVVVGSSIVMALQTIVSRNVDPNEAAVVTVGSFRAGHAPNVIPEDAVLEMSVRSFSPEVRDTLEQRIRTIVAAQAEAYGAKAEIDFIRGYPVLINSEAETEFARNVAEELVGPEHVIAPFPPMSGSEDFAYYLQQRPGCFFRLGNGAGRPMLHSAHYDFNDENLTIGAAFWTRLVERFLSKEQA</sequence>
<dbReference type="GO" id="GO:0046872">
    <property type="term" value="F:metal ion binding"/>
    <property type="evidence" value="ECO:0007669"/>
    <property type="project" value="UniProtKB-KW"/>
</dbReference>
<dbReference type="Proteomes" id="UP000235347">
    <property type="component" value="Unassembled WGS sequence"/>
</dbReference>
<dbReference type="Pfam" id="PF07687">
    <property type="entry name" value="M20_dimer"/>
    <property type="match status" value="1"/>
</dbReference>
<dbReference type="PANTHER" id="PTHR11014">
    <property type="entry name" value="PEPTIDASE M20 FAMILY MEMBER"/>
    <property type="match status" value="1"/>
</dbReference>
<dbReference type="RefSeq" id="WP_102611379.1">
    <property type="nucleotide sequence ID" value="NZ_CADIKD010000005.1"/>
</dbReference>
<keyword evidence="2" id="KW-0464">Manganese</keyword>
<organism evidence="4 5">
    <name type="scientific">Trinickia soli</name>
    <dbReference type="NCBI Taxonomy" id="380675"/>
    <lineage>
        <taxon>Bacteria</taxon>
        <taxon>Pseudomonadati</taxon>
        <taxon>Pseudomonadota</taxon>
        <taxon>Betaproteobacteria</taxon>
        <taxon>Burkholderiales</taxon>
        <taxon>Burkholderiaceae</taxon>
        <taxon>Trinickia</taxon>
    </lineage>
</organism>
<dbReference type="AlphaFoldDB" id="A0A2N7VV07"/>
<feature type="binding site" evidence="2">
    <location>
        <position position="169"/>
    </location>
    <ligand>
        <name>Mn(2+)</name>
        <dbReference type="ChEBI" id="CHEBI:29035"/>
        <label>2</label>
    </ligand>
</feature>
<dbReference type="NCBIfam" id="TIGR01891">
    <property type="entry name" value="amidohydrolases"/>
    <property type="match status" value="1"/>
</dbReference>
<dbReference type="InterPro" id="IPR002933">
    <property type="entry name" value="Peptidase_M20"/>
</dbReference>
<feature type="domain" description="Peptidase M20 dimerisation" evidence="3">
    <location>
        <begin position="192"/>
        <end position="290"/>
    </location>
</feature>
<dbReference type="CDD" id="cd05666">
    <property type="entry name" value="M20_Acy1-like"/>
    <property type="match status" value="1"/>
</dbReference>
<feature type="binding site" evidence="2">
    <location>
        <position position="106"/>
    </location>
    <ligand>
        <name>Mn(2+)</name>
        <dbReference type="ChEBI" id="CHEBI:29035"/>
        <label>2</label>
    </ligand>
</feature>
<dbReference type="Pfam" id="PF01546">
    <property type="entry name" value="Peptidase_M20"/>
    <property type="match status" value="1"/>
</dbReference>
<proteinExistence type="predicted"/>
<name>A0A2N7VV07_9BURK</name>
<feature type="binding site" evidence="2">
    <location>
        <position position="108"/>
    </location>
    <ligand>
        <name>Mn(2+)</name>
        <dbReference type="ChEBI" id="CHEBI:29035"/>
        <label>2</label>
    </ligand>
</feature>
<evidence type="ECO:0000256" key="2">
    <source>
        <dbReference type="PIRSR" id="PIRSR005962-1"/>
    </source>
</evidence>
<keyword evidence="5" id="KW-1185">Reference proteome</keyword>
<dbReference type="GO" id="GO:0019877">
    <property type="term" value="P:diaminopimelate biosynthetic process"/>
    <property type="evidence" value="ECO:0007669"/>
    <property type="project" value="UniProtKB-ARBA"/>
</dbReference>